<dbReference type="GO" id="GO:0006368">
    <property type="term" value="P:transcription elongation by RNA polymerase II"/>
    <property type="evidence" value="ECO:0007669"/>
    <property type="project" value="TreeGrafter"/>
</dbReference>
<dbReference type="CDD" id="cd06083">
    <property type="entry name" value="KOW_Spt5_3"/>
    <property type="match status" value="1"/>
</dbReference>
<feature type="domain" description="KOW" evidence="12">
    <location>
        <begin position="495"/>
        <end position="522"/>
    </location>
</feature>
<dbReference type="CDD" id="cd06082">
    <property type="entry name" value="KOW_Spt5_2"/>
    <property type="match status" value="1"/>
</dbReference>
<protein>
    <recommendedName>
        <fullName evidence="3">Transcription elongation factor SPT5</fullName>
    </recommendedName>
    <alternativeName>
        <fullName evidence="8 9">Chromatin Elongation factor SPT5</fullName>
    </alternativeName>
    <alternativeName>
        <fullName evidence="4">Transcription elongation factor spt5</fullName>
    </alternativeName>
</protein>
<dbReference type="SMART" id="SM00738">
    <property type="entry name" value="NGN"/>
    <property type="match status" value="1"/>
</dbReference>
<evidence type="ECO:0000256" key="1">
    <source>
        <dbReference type="ARBA" id="ARBA00004123"/>
    </source>
</evidence>
<evidence type="ECO:0000259" key="11">
    <source>
        <dbReference type="SMART" id="SM00738"/>
    </source>
</evidence>
<reference evidence="15 16" key="1">
    <citation type="submission" date="2019-03" db="EMBL/GenBank/DDBJ databases">
        <title>Sequencing 23 genomes of Wallemia ichthyophaga.</title>
        <authorList>
            <person name="Gostincar C."/>
        </authorList>
    </citation>
    <scope>NUCLEOTIDE SEQUENCE [LARGE SCALE GENOMIC DNA]</scope>
    <source>
        <strain evidence="14 16">EXF-6200</strain>
        <strain evidence="13 15">EXF-8621</strain>
    </source>
</reference>
<dbReference type="CDD" id="cd06081">
    <property type="entry name" value="KOW_Spt5_1"/>
    <property type="match status" value="1"/>
</dbReference>
<evidence type="ECO:0000256" key="4">
    <source>
        <dbReference type="ARBA" id="ARBA00021370"/>
    </source>
</evidence>
<evidence type="ECO:0000313" key="14">
    <source>
        <dbReference type="EMBL" id="TIB38416.1"/>
    </source>
</evidence>
<evidence type="ECO:0000256" key="8">
    <source>
        <dbReference type="ARBA" id="ARBA00029865"/>
    </source>
</evidence>
<comment type="subcellular location">
    <subcellularLocation>
        <location evidence="1">Nucleus</location>
    </subcellularLocation>
</comment>
<dbReference type="EMBL" id="SPOI01000062">
    <property type="protein sequence ID" value="TIB38416.1"/>
    <property type="molecule type" value="Genomic_DNA"/>
</dbReference>
<dbReference type="Pfam" id="PF23042">
    <property type="entry name" value="KOW1_SPT5"/>
    <property type="match status" value="1"/>
</dbReference>
<dbReference type="Pfam" id="PF11942">
    <property type="entry name" value="Spt5_N"/>
    <property type="match status" value="1"/>
</dbReference>
<dbReference type="GO" id="GO:0003729">
    <property type="term" value="F:mRNA binding"/>
    <property type="evidence" value="ECO:0007669"/>
    <property type="project" value="TreeGrafter"/>
</dbReference>
<dbReference type="InterPro" id="IPR014722">
    <property type="entry name" value="Rib_uL2_dom2"/>
</dbReference>
<dbReference type="Proteomes" id="UP000310689">
    <property type="component" value="Unassembled WGS sequence"/>
</dbReference>
<dbReference type="GO" id="GO:0006357">
    <property type="term" value="P:regulation of transcription by RNA polymerase II"/>
    <property type="evidence" value="ECO:0007669"/>
    <property type="project" value="InterPro"/>
</dbReference>
<dbReference type="Pfam" id="PF23284">
    <property type="entry name" value="KOW2_Spt5"/>
    <property type="match status" value="1"/>
</dbReference>
<gene>
    <name evidence="14" type="ORF">E3P86_01649</name>
    <name evidence="13" type="ORF">E3P90_00303</name>
</gene>
<evidence type="ECO:0000256" key="3">
    <source>
        <dbReference type="ARBA" id="ARBA00020181"/>
    </source>
</evidence>
<dbReference type="SMART" id="SM00739">
    <property type="entry name" value="KOW"/>
    <property type="match status" value="3"/>
</dbReference>
<feature type="region of interest" description="Disordered" evidence="10">
    <location>
        <begin position="333"/>
        <end position="356"/>
    </location>
</feature>
<comment type="function">
    <text evidence="7">The SPT4-SPT5 complex mediates both activation and inhibition of transcription elongation, and plays a role in pre-mRNA processing. This complex seems to be important for the stability of the RNA polymerase II elongation machinery on the chromatin template but not for the inherent ability of this machinery to translocate down the gene.</text>
</comment>
<organism evidence="13 15">
    <name type="scientific">Wallemia ichthyophaga</name>
    <dbReference type="NCBI Taxonomy" id="245174"/>
    <lineage>
        <taxon>Eukaryota</taxon>
        <taxon>Fungi</taxon>
        <taxon>Dikarya</taxon>
        <taxon>Basidiomycota</taxon>
        <taxon>Wallemiomycotina</taxon>
        <taxon>Wallemiomycetes</taxon>
        <taxon>Wallemiales</taxon>
        <taxon>Wallemiaceae</taxon>
        <taxon>Wallemia</taxon>
    </lineage>
</organism>
<dbReference type="Gene3D" id="2.30.30.30">
    <property type="match status" value="2"/>
</dbReference>
<name>A0A4T0HQC7_WALIC</name>
<evidence type="ECO:0000256" key="5">
    <source>
        <dbReference type="ARBA" id="ARBA00023163"/>
    </source>
</evidence>
<dbReference type="InterPro" id="IPR005100">
    <property type="entry name" value="NGN-domain"/>
</dbReference>
<dbReference type="InterPro" id="IPR005824">
    <property type="entry name" value="KOW"/>
</dbReference>
<feature type="compositionally biased region" description="Low complexity" evidence="10">
    <location>
        <begin position="1"/>
        <end position="18"/>
    </location>
</feature>
<dbReference type="GO" id="GO:0032044">
    <property type="term" value="C:DSIF complex"/>
    <property type="evidence" value="ECO:0007669"/>
    <property type="project" value="TreeGrafter"/>
</dbReference>
<feature type="domain" description="NusG-like N-terminal" evidence="11">
    <location>
        <begin position="188"/>
        <end position="282"/>
    </location>
</feature>
<dbReference type="InterPro" id="IPR039659">
    <property type="entry name" value="SPT5"/>
</dbReference>
<evidence type="ECO:0000256" key="7">
    <source>
        <dbReference type="ARBA" id="ARBA00024691"/>
    </source>
</evidence>
<dbReference type="FunFam" id="3.30.70.940:FF:000005">
    <property type="entry name" value="Transcription elongation factor SPT5"/>
    <property type="match status" value="1"/>
</dbReference>
<evidence type="ECO:0000259" key="12">
    <source>
        <dbReference type="SMART" id="SM00739"/>
    </source>
</evidence>
<dbReference type="InterPro" id="IPR041975">
    <property type="entry name" value="KOW_Spt5_2"/>
</dbReference>
<dbReference type="InterPro" id="IPR022581">
    <property type="entry name" value="Spt5_N"/>
</dbReference>
<comment type="similarity">
    <text evidence="2">Belongs to the SPT5 family.</text>
</comment>
<feature type="compositionally biased region" description="Basic and acidic residues" evidence="10">
    <location>
        <begin position="19"/>
        <end position="38"/>
    </location>
</feature>
<dbReference type="PANTHER" id="PTHR11125">
    <property type="entry name" value="SUPPRESSOR OF TY 5"/>
    <property type="match status" value="1"/>
</dbReference>
<accession>A0A4T0HQC7</accession>
<evidence type="ECO:0000313" key="13">
    <source>
        <dbReference type="EMBL" id="TIB16992.1"/>
    </source>
</evidence>
<proteinExistence type="inferred from homology"/>
<dbReference type="InterPro" id="IPR039385">
    <property type="entry name" value="NGN_Euk"/>
</dbReference>
<dbReference type="AlphaFoldDB" id="A0A4T0HQC7"/>
<evidence type="ECO:0000256" key="10">
    <source>
        <dbReference type="SAM" id="MobiDB-lite"/>
    </source>
</evidence>
<dbReference type="InterPro" id="IPR041973">
    <property type="entry name" value="KOW_Spt5_1"/>
</dbReference>
<dbReference type="Pfam" id="PF03439">
    <property type="entry name" value="Spt5-NGN"/>
    <property type="match status" value="1"/>
</dbReference>
<dbReference type="EMBL" id="SPOF01000002">
    <property type="protein sequence ID" value="TIB16992.1"/>
    <property type="molecule type" value="Genomic_DNA"/>
</dbReference>
<evidence type="ECO:0000256" key="6">
    <source>
        <dbReference type="ARBA" id="ARBA00023242"/>
    </source>
</evidence>
<feature type="domain" description="KOW" evidence="12">
    <location>
        <begin position="287"/>
        <end position="314"/>
    </location>
</feature>
<dbReference type="InterPro" id="IPR036735">
    <property type="entry name" value="NGN_dom_sf"/>
</dbReference>
<evidence type="ECO:0000313" key="15">
    <source>
        <dbReference type="Proteomes" id="UP000306954"/>
    </source>
</evidence>
<comment type="caution">
    <text evidence="13">The sequence shown here is derived from an EMBL/GenBank/DDBJ whole genome shotgun (WGS) entry which is preliminary data.</text>
</comment>
<dbReference type="Gene3D" id="3.30.70.940">
    <property type="entry name" value="NusG, N-terminal domain"/>
    <property type="match status" value="1"/>
</dbReference>
<feature type="compositionally biased region" description="Acidic residues" evidence="10">
    <location>
        <begin position="39"/>
        <end position="76"/>
    </location>
</feature>
<evidence type="ECO:0000256" key="9">
    <source>
        <dbReference type="ARBA" id="ARBA00031006"/>
    </source>
</evidence>
<keyword evidence="6" id="KW-0539">Nucleus</keyword>
<dbReference type="Proteomes" id="UP000306954">
    <property type="component" value="Unassembled WGS sequence"/>
</dbReference>
<feature type="domain" description="KOW" evidence="12">
    <location>
        <begin position="442"/>
        <end position="469"/>
    </location>
</feature>
<feature type="compositionally biased region" description="Acidic residues" evidence="10">
    <location>
        <begin position="97"/>
        <end position="113"/>
    </location>
</feature>
<dbReference type="GO" id="GO:0032784">
    <property type="term" value="P:regulation of DNA-templated transcription elongation"/>
    <property type="evidence" value="ECO:0007669"/>
    <property type="project" value="InterPro"/>
</dbReference>
<dbReference type="InterPro" id="IPR006645">
    <property type="entry name" value="NGN-like_dom"/>
</dbReference>
<dbReference type="CDD" id="cd09888">
    <property type="entry name" value="NGN_Euk"/>
    <property type="match status" value="1"/>
</dbReference>
<evidence type="ECO:0000313" key="16">
    <source>
        <dbReference type="Proteomes" id="UP000310689"/>
    </source>
</evidence>
<dbReference type="InterPro" id="IPR008991">
    <property type="entry name" value="Translation_prot_SH3-like_sf"/>
</dbReference>
<sequence>MELNNLNSLDNSNSLHNSDNLKAEDIDQSLDHSSGDEKVLDDDEENPVEERIVEEDDDIRDEEEEEDADEEAEDSDGDRPTKKKRKQNNPKNRFLDVEAEVDDDDEEADDDDEVAGKDLEFIQENEEPEDVGRDIRGGHTTIDRRERELYDQDAEQIADSYKERFGRSRYQGEMNEVPQRLLMPSVEDPSLWGVRCKTGRENDIIISIMSKYAANEWGQNPLGIYSAFCPVSIQGWVYVEARSSAHVLEAVKGLVGVYSTASPDRKPFLVPVEEMADLLKIKKQVKEVKPSSWVRIKRGKYQGDLAQVMDITENGEVAGVKFIPRIDLNPKEDNTAVGADGKKRKKGKSTATSRPPQKLYNHADIIKAYGQTSSTKKGDKYVFQGDTFRDGLLEKDITIAGLQTEEVNPQIDEITKFTGQSGEGSGMDLGMMADAVKQSGAILQPGDVVEIFEGQLAGISGSITALRGDVVTIKANVEEFLDKEVEVLSRSVRKKFATGDHIKVINGKYTDETGLVLSINNSDNTVTFISDMSQEEVGDF</sequence>
<dbReference type="Pfam" id="PF00467">
    <property type="entry name" value="KOW"/>
    <property type="match status" value="1"/>
</dbReference>
<dbReference type="SUPFAM" id="SSF50104">
    <property type="entry name" value="Translation proteins SH3-like domain"/>
    <property type="match status" value="1"/>
</dbReference>
<keyword evidence="5" id="KW-0804">Transcription</keyword>
<evidence type="ECO:0000256" key="2">
    <source>
        <dbReference type="ARBA" id="ARBA00006956"/>
    </source>
</evidence>
<dbReference type="PANTHER" id="PTHR11125:SF7">
    <property type="entry name" value="TRANSCRIPTION ELONGATION FACTOR SPT5"/>
    <property type="match status" value="1"/>
</dbReference>
<feature type="region of interest" description="Disordered" evidence="10">
    <location>
        <begin position="1"/>
        <end position="116"/>
    </location>
</feature>
<dbReference type="InterPro" id="IPR041976">
    <property type="entry name" value="KOW_Spt5_3"/>
</dbReference>